<dbReference type="GO" id="GO:0008887">
    <property type="term" value="F:glycerate kinase activity"/>
    <property type="evidence" value="ECO:0007669"/>
    <property type="project" value="UniProtKB-UniRule"/>
</dbReference>
<dbReference type="RefSeq" id="WP_087083451.1">
    <property type="nucleotide sequence ID" value="NZ_CP020810.1"/>
</dbReference>
<dbReference type="Proteomes" id="UP000195331">
    <property type="component" value="Plasmid unnamed1"/>
</dbReference>
<evidence type="ECO:0000256" key="2">
    <source>
        <dbReference type="ARBA" id="ARBA00022679"/>
    </source>
</evidence>
<organism evidence="5 6">
    <name type="scientific">Mycobacterium dioxanotrophicus</name>
    <dbReference type="NCBI Taxonomy" id="482462"/>
    <lineage>
        <taxon>Bacteria</taxon>
        <taxon>Bacillati</taxon>
        <taxon>Actinomycetota</taxon>
        <taxon>Actinomycetes</taxon>
        <taxon>Mycobacteriales</taxon>
        <taxon>Mycobacteriaceae</taxon>
        <taxon>Mycobacterium</taxon>
    </lineage>
</organism>
<gene>
    <name evidence="5" type="ORF">BTO20_37180</name>
</gene>
<evidence type="ECO:0000256" key="1">
    <source>
        <dbReference type="ARBA" id="ARBA00006284"/>
    </source>
</evidence>
<dbReference type="Pfam" id="PF02595">
    <property type="entry name" value="Gly_kinase"/>
    <property type="match status" value="1"/>
</dbReference>
<dbReference type="PANTHER" id="PTHR21599:SF0">
    <property type="entry name" value="GLYCERATE KINASE"/>
    <property type="match status" value="1"/>
</dbReference>
<geneLocation type="plasmid" evidence="5 6">
    <name>unnamed1</name>
</geneLocation>
<dbReference type="PIRSF" id="PIRSF006078">
    <property type="entry name" value="GlxK"/>
    <property type="match status" value="1"/>
</dbReference>
<proteinExistence type="inferred from homology"/>
<dbReference type="KEGG" id="mdx:BTO20_37180"/>
<sequence>MAGQIVVAPDKFKGSLSAAAAAAAIRRGLHRFDPSLDVRECPVADGGEGTLAAAVAAGFEIIPLTAPGPSGDPVSTSFVRKGQAAVIEMADVSGLGRLPGGVRMPMQASSRGLGVLVARALDLGCRHIVVGIGGSACTDGGSGFLTGLGAVITDGHGRLLPDGGGPLASAAELDLTQLHPGLRGATLTIASDVDNPLCGPYGAAAVYGPQKGATADNVARLDAALTHWSVLVAQTTGREVRDAPGAGAAGGVGFAAMAVLGAEMRAGIDVVLDLVELDVHLDGAAAVITGEGCLDGQSLRGKAPVGVGARARSRGIPAVAIVGRSKLSAAEIARSPFAGVYSLEEMEPDLSRAMAEAADLLAAVGHNVARERLLPFDRS</sequence>
<keyword evidence="3 4" id="KW-0418">Kinase</keyword>
<dbReference type="AlphaFoldDB" id="A0A1Y0CH55"/>
<dbReference type="OrthoDB" id="9774290at2"/>
<evidence type="ECO:0000313" key="6">
    <source>
        <dbReference type="Proteomes" id="UP000195331"/>
    </source>
</evidence>
<dbReference type="EMBL" id="CP020810">
    <property type="protein sequence ID" value="ART74275.1"/>
    <property type="molecule type" value="Genomic_DNA"/>
</dbReference>
<dbReference type="NCBIfam" id="TIGR00045">
    <property type="entry name" value="glycerate kinase"/>
    <property type="match status" value="1"/>
</dbReference>
<dbReference type="SUPFAM" id="SSF110738">
    <property type="entry name" value="Glycerate kinase I"/>
    <property type="match status" value="1"/>
</dbReference>
<keyword evidence="5" id="KW-0614">Plasmid</keyword>
<keyword evidence="6" id="KW-1185">Reference proteome</keyword>
<dbReference type="GO" id="GO:0031388">
    <property type="term" value="P:organic acid phosphorylation"/>
    <property type="evidence" value="ECO:0007669"/>
    <property type="project" value="UniProtKB-UniRule"/>
</dbReference>
<dbReference type="InterPro" id="IPR018193">
    <property type="entry name" value="Glyc_kinase_flavodox-like_fold"/>
</dbReference>
<dbReference type="InterPro" id="IPR036129">
    <property type="entry name" value="Glycerate_kinase_sf"/>
</dbReference>
<accession>A0A1Y0CH55</accession>
<dbReference type="PANTHER" id="PTHR21599">
    <property type="entry name" value="GLYCERATE KINASE"/>
    <property type="match status" value="1"/>
</dbReference>
<comment type="similarity">
    <text evidence="1 4">Belongs to the glycerate kinase type-1 family.</text>
</comment>
<dbReference type="Gene3D" id="3.40.50.10350">
    <property type="entry name" value="Glycerate kinase, domain 1"/>
    <property type="match status" value="1"/>
</dbReference>
<evidence type="ECO:0000313" key="5">
    <source>
        <dbReference type="EMBL" id="ART74275.1"/>
    </source>
</evidence>
<keyword evidence="2 4" id="KW-0808">Transferase</keyword>
<evidence type="ECO:0000256" key="3">
    <source>
        <dbReference type="ARBA" id="ARBA00022777"/>
    </source>
</evidence>
<dbReference type="InterPro" id="IPR018197">
    <property type="entry name" value="Glycerate_kinase_RE-like"/>
</dbReference>
<protein>
    <submittedName>
        <fullName evidence="5">Glycerate kinase</fullName>
    </submittedName>
</protein>
<name>A0A1Y0CH55_9MYCO</name>
<dbReference type="Gene3D" id="3.90.1510.10">
    <property type="entry name" value="Glycerate kinase, domain 2"/>
    <property type="match status" value="1"/>
</dbReference>
<evidence type="ECO:0000256" key="4">
    <source>
        <dbReference type="PIRNR" id="PIRNR006078"/>
    </source>
</evidence>
<dbReference type="InterPro" id="IPR004381">
    <property type="entry name" value="Glycerate_kinase"/>
</dbReference>
<reference evidence="5 6" key="1">
    <citation type="submission" date="2017-04" db="EMBL/GenBank/DDBJ databases">
        <title>Whole Genome Sequence of 1,4-Dioxane Degrading Bacterium Mycobacterium dioxanotrophicus PH-06.</title>
        <authorList>
            <person name="He Y."/>
        </authorList>
    </citation>
    <scope>NUCLEOTIDE SEQUENCE [LARGE SCALE GENOMIC DNA]</scope>
    <source>
        <strain evidence="5 6">PH-06</strain>
        <plasmid evidence="5 6">unnamed1</plasmid>
    </source>
</reference>